<dbReference type="InterPro" id="IPR004680">
    <property type="entry name" value="Cit_transptr-like_dom"/>
</dbReference>
<dbReference type="PANTHER" id="PTHR43302">
    <property type="entry name" value="TRANSPORTER ARSB-RELATED"/>
    <property type="match status" value="1"/>
</dbReference>
<protein>
    <submittedName>
        <fullName evidence="9">Citrate transporter</fullName>
    </submittedName>
</protein>
<comment type="caution">
    <text evidence="9">The sequence shown here is derived from an EMBL/GenBank/DDBJ whole genome shotgun (WGS) entry which is preliminary data.</text>
</comment>
<evidence type="ECO:0000256" key="7">
    <source>
        <dbReference type="SAM" id="Phobius"/>
    </source>
</evidence>
<gene>
    <name evidence="9" type="ORF">C1880_00155</name>
</gene>
<dbReference type="GO" id="GO:0055085">
    <property type="term" value="P:transmembrane transport"/>
    <property type="evidence" value="ECO:0007669"/>
    <property type="project" value="InterPro"/>
</dbReference>
<reference evidence="9 10" key="1">
    <citation type="journal article" date="2018" name="Elife">
        <title>Discovery and characterization of a prevalent human gut bacterial enzyme sufficient for the inactivation of a family of plant toxins.</title>
        <authorList>
            <person name="Koppel N."/>
            <person name="Bisanz J.E."/>
            <person name="Pandelia M.E."/>
            <person name="Turnbaugh P.J."/>
            <person name="Balskus E.P."/>
        </authorList>
    </citation>
    <scope>NUCLEOTIDE SEQUENCE [LARGE SCALE GENOMIC DNA]</scope>
    <source>
        <strain evidence="10">anaerobia AP69FAA</strain>
    </source>
</reference>
<name>A0A369LF08_9ACTN</name>
<evidence type="ECO:0000256" key="6">
    <source>
        <dbReference type="ARBA" id="ARBA00023136"/>
    </source>
</evidence>
<feature type="transmembrane region" description="Helical" evidence="7">
    <location>
        <begin position="30"/>
        <end position="51"/>
    </location>
</feature>
<feature type="transmembrane region" description="Helical" evidence="7">
    <location>
        <begin position="143"/>
        <end position="162"/>
    </location>
</feature>
<evidence type="ECO:0000256" key="3">
    <source>
        <dbReference type="ARBA" id="ARBA00022475"/>
    </source>
</evidence>
<evidence type="ECO:0000259" key="8">
    <source>
        <dbReference type="Pfam" id="PF03600"/>
    </source>
</evidence>
<evidence type="ECO:0000256" key="1">
    <source>
        <dbReference type="ARBA" id="ARBA00004651"/>
    </source>
</evidence>
<dbReference type="Proteomes" id="UP000253792">
    <property type="component" value="Unassembled WGS sequence"/>
</dbReference>
<comment type="subcellular location">
    <subcellularLocation>
        <location evidence="1">Cell membrane</location>
        <topology evidence="1">Multi-pass membrane protein</topology>
    </subcellularLocation>
</comment>
<feature type="transmembrane region" description="Helical" evidence="7">
    <location>
        <begin position="285"/>
        <end position="303"/>
    </location>
</feature>
<feature type="transmembrane region" description="Helical" evidence="7">
    <location>
        <begin position="102"/>
        <end position="131"/>
    </location>
</feature>
<keyword evidence="2" id="KW-0813">Transport</keyword>
<keyword evidence="4 7" id="KW-0812">Transmembrane</keyword>
<keyword evidence="6 7" id="KW-0472">Membrane</keyword>
<sequence>MLDDGVLIFYLMIEMENISLRSAVRVIRAFAARETVLVVAVAAALASCALVPPDAGYAAYVDWHTLALLFCLMAVVSGFRSLGVLDAAGAWLVARARTQRAVAGVLVGLAFFASMAVTNDVALITFVPLALVVLRRAGMEGRMCLVATLMTIAANLGSMFTPVGNPQNLYLFTASGMGVGEFLQLMGPYTAASGAMLALACVLRVRGDEVRGAGGVGRFASSGGFSFDDTADNPAMQVPPARWTAPQGSAPDCMPARSANGASPAFSSIESASLECFTVRSRKRLAMYGVLFACCLAAVLGVLDVRVLLALVLVSVSLSDASLLRRVDWGLLATFAALFVFVGNMGRVPVLHEALSAAVGGNALLAAVGGSQVISNVPAAVLLSGFTNQWQALIVGTNLGGLGTLIASMASLITFKAVMVGRPGIRGRYLLVFTAWNIAFLAALLALAVVLGAV</sequence>
<dbReference type="GO" id="GO:0005886">
    <property type="term" value="C:plasma membrane"/>
    <property type="evidence" value="ECO:0007669"/>
    <property type="project" value="UniProtKB-SubCell"/>
</dbReference>
<feature type="transmembrane region" description="Helical" evidence="7">
    <location>
        <begin position="63"/>
        <end position="82"/>
    </location>
</feature>
<evidence type="ECO:0000256" key="4">
    <source>
        <dbReference type="ARBA" id="ARBA00022692"/>
    </source>
</evidence>
<keyword evidence="10" id="KW-1185">Reference proteome</keyword>
<keyword evidence="3" id="KW-1003">Cell membrane</keyword>
<evidence type="ECO:0000256" key="5">
    <source>
        <dbReference type="ARBA" id="ARBA00022989"/>
    </source>
</evidence>
<feature type="domain" description="Citrate transporter-like" evidence="8">
    <location>
        <begin position="35"/>
        <end position="383"/>
    </location>
</feature>
<dbReference type="Pfam" id="PF03600">
    <property type="entry name" value="CitMHS"/>
    <property type="match status" value="1"/>
</dbReference>
<feature type="transmembrane region" description="Helical" evidence="7">
    <location>
        <begin position="182"/>
        <end position="203"/>
    </location>
</feature>
<keyword evidence="5 7" id="KW-1133">Transmembrane helix</keyword>
<dbReference type="AlphaFoldDB" id="A0A369LF08"/>
<accession>A0A369LF08</accession>
<feature type="transmembrane region" description="Helical" evidence="7">
    <location>
        <begin position="323"/>
        <end position="342"/>
    </location>
</feature>
<feature type="transmembrane region" description="Helical" evidence="7">
    <location>
        <begin position="430"/>
        <end position="453"/>
    </location>
</feature>
<feature type="transmembrane region" description="Helical" evidence="7">
    <location>
        <begin position="394"/>
        <end position="418"/>
    </location>
</feature>
<proteinExistence type="predicted"/>
<dbReference type="EMBL" id="PPTP01000001">
    <property type="protein sequence ID" value="RDB57279.1"/>
    <property type="molecule type" value="Genomic_DNA"/>
</dbReference>
<evidence type="ECO:0000313" key="10">
    <source>
        <dbReference type="Proteomes" id="UP000253792"/>
    </source>
</evidence>
<dbReference type="PANTHER" id="PTHR43302:SF5">
    <property type="entry name" value="TRANSPORTER ARSB-RELATED"/>
    <property type="match status" value="1"/>
</dbReference>
<organism evidence="9 10">
    <name type="scientific">Senegalimassilia anaerobia</name>
    <dbReference type="NCBI Taxonomy" id="1473216"/>
    <lineage>
        <taxon>Bacteria</taxon>
        <taxon>Bacillati</taxon>
        <taxon>Actinomycetota</taxon>
        <taxon>Coriobacteriia</taxon>
        <taxon>Coriobacteriales</taxon>
        <taxon>Coriobacteriaceae</taxon>
        <taxon>Senegalimassilia</taxon>
    </lineage>
</organism>
<feature type="transmembrane region" description="Helical" evidence="7">
    <location>
        <begin position="354"/>
        <end position="374"/>
    </location>
</feature>
<evidence type="ECO:0000313" key="9">
    <source>
        <dbReference type="EMBL" id="RDB57279.1"/>
    </source>
</evidence>
<evidence type="ECO:0000256" key="2">
    <source>
        <dbReference type="ARBA" id="ARBA00022448"/>
    </source>
</evidence>